<dbReference type="SUPFAM" id="SSF51261">
    <property type="entry name" value="Duplicated hybrid motif"/>
    <property type="match status" value="1"/>
</dbReference>
<dbReference type="STRING" id="1867952.MTBPR1_130048"/>
<dbReference type="PANTHER" id="PTHR21666">
    <property type="entry name" value="PEPTIDASE-RELATED"/>
    <property type="match status" value="1"/>
</dbReference>
<dbReference type="InterPro" id="IPR011055">
    <property type="entry name" value="Dup_hybrid_motif"/>
</dbReference>
<keyword evidence="4" id="KW-1185">Reference proteome</keyword>
<dbReference type="AlphaFoldDB" id="A0A1C3RF46"/>
<name>A0A1C3RF46_9PROT</name>
<dbReference type="EMBL" id="FLYE01000005">
    <property type="protein sequence ID" value="SCA55852.1"/>
    <property type="molecule type" value="Genomic_DNA"/>
</dbReference>
<dbReference type="InterPro" id="IPR016047">
    <property type="entry name" value="M23ase_b-sheet_dom"/>
</dbReference>
<dbReference type="GO" id="GO:0004222">
    <property type="term" value="F:metalloendopeptidase activity"/>
    <property type="evidence" value="ECO:0007669"/>
    <property type="project" value="TreeGrafter"/>
</dbReference>
<dbReference type="Gene3D" id="2.70.70.10">
    <property type="entry name" value="Glucose Permease (Domain IIA)"/>
    <property type="match status" value="1"/>
</dbReference>
<evidence type="ECO:0000256" key="1">
    <source>
        <dbReference type="SAM" id="SignalP"/>
    </source>
</evidence>
<feature type="signal peptide" evidence="1">
    <location>
        <begin position="1"/>
        <end position="27"/>
    </location>
</feature>
<gene>
    <name evidence="3" type="ORF">MTBPR1_130048</name>
</gene>
<dbReference type="OrthoDB" id="9795421at2"/>
<reference evidence="3 4" key="1">
    <citation type="submission" date="2016-07" db="EMBL/GenBank/DDBJ databases">
        <authorList>
            <person name="Lefevre C.T."/>
        </authorList>
    </citation>
    <scope>NUCLEOTIDE SEQUENCE [LARGE SCALE GENOMIC DNA]</scope>
    <source>
        <strain evidence="3">PR1</strain>
    </source>
</reference>
<dbReference type="PANTHER" id="PTHR21666:SF285">
    <property type="entry name" value="M23 FAMILY METALLOPEPTIDASE"/>
    <property type="match status" value="1"/>
</dbReference>
<accession>A0A1C3RF46</accession>
<evidence type="ECO:0000313" key="4">
    <source>
        <dbReference type="Proteomes" id="UP000231658"/>
    </source>
</evidence>
<dbReference type="InterPro" id="IPR050570">
    <property type="entry name" value="Cell_wall_metabolism_enzyme"/>
</dbReference>
<protein>
    <submittedName>
        <fullName evidence="3">Peptidase M23</fullName>
    </submittedName>
</protein>
<dbReference type="Pfam" id="PF01551">
    <property type="entry name" value="Peptidase_M23"/>
    <property type="match status" value="1"/>
</dbReference>
<organism evidence="3 4">
    <name type="scientific">Candidatus Terasakiella magnetica</name>
    <dbReference type="NCBI Taxonomy" id="1867952"/>
    <lineage>
        <taxon>Bacteria</taxon>
        <taxon>Pseudomonadati</taxon>
        <taxon>Pseudomonadota</taxon>
        <taxon>Alphaproteobacteria</taxon>
        <taxon>Rhodospirillales</taxon>
        <taxon>Terasakiellaceae</taxon>
        <taxon>Terasakiella</taxon>
    </lineage>
</organism>
<dbReference type="CDD" id="cd12797">
    <property type="entry name" value="M23_peptidase"/>
    <property type="match status" value="1"/>
</dbReference>
<proteinExistence type="predicted"/>
<evidence type="ECO:0000259" key="2">
    <source>
        <dbReference type="Pfam" id="PF01551"/>
    </source>
</evidence>
<feature type="chain" id="PRO_5008680694" evidence="1">
    <location>
        <begin position="28"/>
        <end position="274"/>
    </location>
</feature>
<dbReference type="FunFam" id="2.70.70.10:FF:000019">
    <property type="entry name" value="M23 family peptidase"/>
    <property type="match status" value="1"/>
</dbReference>
<sequence length="274" mass="29712">MIKHLKALWLPAFAGTFIFLLSSFAHAGSYSLKGEFKQGGLIFGTTTPGSIVSLDAKEILVSKDGLFLLGFGRDHKKQSHLMITYPDGTQADETLKIAKSTYKIQRINGLPKKKVTPDPVATKRIIADNGAVIKTRKITTPQAWFASGFDWPVQGRISGVFGSQRILNGKPRSPHKGTDIAAPTGTLIKADGAGRISLVHQDMYLMGKCVMIDHGHGLQSIYIHMNEILVQEGQMVKKGDPVGKVGKTGRATGPHLHWGVSLNNVALNPELLVK</sequence>
<evidence type="ECO:0000313" key="3">
    <source>
        <dbReference type="EMBL" id="SCA55852.1"/>
    </source>
</evidence>
<feature type="domain" description="M23ase beta-sheet core" evidence="2">
    <location>
        <begin position="174"/>
        <end position="269"/>
    </location>
</feature>
<keyword evidence="1" id="KW-0732">Signal</keyword>
<dbReference type="Proteomes" id="UP000231658">
    <property type="component" value="Unassembled WGS sequence"/>
</dbReference>
<dbReference type="RefSeq" id="WP_069186552.1">
    <property type="nucleotide sequence ID" value="NZ_FLYE01000005.1"/>
</dbReference>